<gene>
    <name evidence="1" type="ORF">METZ01_LOCUS361268</name>
</gene>
<reference evidence="1" key="1">
    <citation type="submission" date="2018-05" db="EMBL/GenBank/DDBJ databases">
        <authorList>
            <person name="Lanie J.A."/>
            <person name="Ng W.-L."/>
            <person name="Kazmierczak K.M."/>
            <person name="Andrzejewski T.M."/>
            <person name="Davidsen T.M."/>
            <person name="Wayne K.J."/>
            <person name="Tettelin H."/>
            <person name="Glass J.I."/>
            <person name="Rusch D."/>
            <person name="Podicherti R."/>
            <person name="Tsui H.-C.T."/>
            <person name="Winkler M.E."/>
        </authorList>
    </citation>
    <scope>NUCLEOTIDE SEQUENCE</scope>
</reference>
<protein>
    <submittedName>
        <fullName evidence="1">Uncharacterized protein</fullName>
    </submittedName>
</protein>
<dbReference type="EMBL" id="UINC01128573">
    <property type="protein sequence ID" value="SVD08414.1"/>
    <property type="molecule type" value="Genomic_DNA"/>
</dbReference>
<name>A0A382SET8_9ZZZZ</name>
<sequence>MPLASPIHPGQVVWTGENPGILLKEDPDGPFSAIALFFRIYLSPAGRGTVLLLLDSPEQRRQYPDGCNVLLHDNKGLADYLLDSFILKLPAFAALPACESLSLIGIDESYPEGDPR</sequence>
<dbReference type="AlphaFoldDB" id="A0A382SET8"/>
<feature type="non-terminal residue" evidence="1">
    <location>
        <position position="116"/>
    </location>
</feature>
<accession>A0A382SET8</accession>
<proteinExistence type="predicted"/>
<organism evidence="1">
    <name type="scientific">marine metagenome</name>
    <dbReference type="NCBI Taxonomy" id="408172"/>
    <lineage>
        <taxon>unclassified sequences</taxon>
        <taxon>metagenomes</taxon>
        <taxon>ecological metagenomes</taxon>
    </lineage>
</organism>
<evidence type="ECO:0000313" key="1">
    <source>
        <dbReference type="EMBL" id="SVD08414.1"/>
    </source>
</evidence>